<comment type="caution">
    <text evidence="1">The sequence shown here is derived from an EMBL/GenBank/DDBJ whole genome shotgun (WGS) entry which is preliminary data.</text>
</comment>
<dbReference type="EMBL" id="JRQD01000004">
    <property type="protein sequence ID" value="KGM06598.1"/>
    <property type="molecule type" value="Genomic_DNA"/>
</dbReference>
<accession>A0A0A0BDG8</accession>
<dbReference type="RefSeq" id="WP_036314395.1">
    <property type="nucleotide sequence ID" value="NZ_JRQD01000004.1"/>
</dbReference>
<dbReference type="Proteomes" id="UP000029999">
    <property type="component" value="Unassembled WGS sequence"/>
</dbReference>
<evidence type="ECO:0000313" key="1">
    <source>
        <dbReference type="EMBL" id="KGM06598.1"/>
    </source>
</evidence>
<protein>
    <submittedName>
        <fullName evidence="1">Uncharacterized protein</fullName>
    </submittedName>
</protein>
<name>A0A0A0BDG8_9GAMM</name>
<dbReference type="AlphaFoldDB" id="A0A0A0BDG8"/>
<evidence type="ECO:0000313" key="2">
    <source>
        <dbReference type="Proteomes" id="UP000029999"/>
    </source>
</evidence>
<sequence length="259" mass="29229">MKVFSFRNIRVIILLGILATALIYTQEQKRNTTAWYKQITVIIFPINGDGKAATQEYITRLSTNDFTAIDHFFARSGREYQLTAKQPVVSQLGATIKESPPVPPSSNNVIATIWWSLKLRYWAYKNTPDTLSNKARIRLYVLYHQANGSTPLAHSLGLQKGLIGVINAYASKNQTQQNTVVMAHEILHTVGASDKYDAHNLPIYPTGYAEPEREPIHPQRYAEIMAGRIAIDPHQAKMPDSLRKAKVGEKTAREINWIQ</sequence>
<dbReference type="STRING" id="392484.LP43_1822"/>
<proteinExistence type="predicted"/>
<reference evidence="1 2" key="1">
    <citation type="submission" date="2014-09" db="EMBL/GenBank/DDBJ databases">
        <authorList>
            <person name="Grob C."/>
            <person name="Taubert M."/>
            <person name="Howat A.M."/>
            <person name="Burns O.J."/>
            <person name="Dixon J.L."/>
            <person name="Chen Y."/>
            <person name="Murrell J.C."/>
        </authorList>
    </citation>
    <scope>NUCLEOTIDE SEQUENCE [LARGE SCALE GENOMIC DNA]</scope>
    <source>
        <strain evidence="1">L4</strain>
    </source>
</reference>
<gene>
    <name evidence="1" type="ORF">LP43_1822</name>
</gene>
<organism evidence="1 2">
    <name type="scientific">Methylophaga thiooxydans</name>
    <dbReference type="NCBI Taxonomy" id="392484"/>
    <lineage>
        <taxon>Bacteria</taxon>
        <taxon>Pseudomonadati</taxon>
        <taxon>Pseudomonadota</taxon>
        <taxon>Gammaproteobacteria</taxon>
        <taxon>Thiotrichales</taxon>
        <taxon>Piscirickettsiaceae</taxon>
        <taxon>Methylophaga</taxon>
    </lineage>
</organism>